<evidence type="ECO:0000313" key="2">
    <source>
        <dbReference type="EMBL" id="OIR17201.1"/>
    </source>
</evidence>
<name>A0A1J5T8N5_9ZZZZ</name>
<keyword evidence="1" id="KW-0472">Membrane</keyword>
<keyword evidence="1" id="KW-0812">Transmembrane</keyword>
<sequence>MAGMQRYFKLRPSRSLALYLLILCATAILVMWQLPLPTPVLLASTLLILCWGGYFLALAANLRMGRSCVAFRLEEQEGIVLVLRDGRHMPCKVASDSLVTPYLVILNVESGERRGRRHLLILPDAIGGESFRRLRVALRWSNQAAT</sequence>
<organism evidence="2">
    <name type="scientific">mine drainage metagenome</name>
    <dbReference type="NCBI Taxonomy" id="410659"/>
    <lineage>
        <taxon>unclassified sequences</taxon>
        <taxon>metagenomes</taxon>
        <taxon>ecological metagenomes</taxon>
    </lineage>
</organism>
<protein>
    <recommendedName>
        <fullName evidence="3">Toxin CptA</fullName>
    </recommendedName>
</protein>
<dbReference type="AlphaFoldDB" id="A0A1J5T8N5"/>
<feature type="transmembrane region" description="Helical" evidence="1">
    <location>
        <begin position="16"/>
        <end position="34"/>
    </location>
</feature>
<dbReference type="Pfam" id="PF07254">
    <property type="entry name" value="Cpta_toxin"/>
    <property type="match status" value="1"/>
</dbReference>
<accession>A0A1J5T8N5</accession>
<evidence type="ECO:0008006" key="3">
    <source>
        <dbReference type="Google" id="ProtNLM"/>
    </source>
</evidence>
<feature type="transmembrane region" description="Helical" evidence="1">
    <location>
        <begin position="40"/>
        <end position="62"/>
    </location>
</feature>
<proteinExistence type="predicted"/>
<gene>
    <name evidence="2" type="ORF">GALL_22220</name>
</gene>
<keyword evidence="1" id="KW-1133">Transmembrane helix</keyword>
<reference evidence="2" key="1">
    <citation type="submission" date="2016-10" db="EMBL/GenBank/DDBJ databases">
        <title>Sequence of Gallionella enrichment culture.</title>
        <authorList>
            <person name="Poehlein A."/>
            <person name="Muehling M."/>
            <person name="Daniel R."/>
        </authorList>
    </citation>
    <scope>NUCLEOTIDE SEQUENCE</scope>
</reference>
<dbReference type="EMBL" id="MLJW01000005">
    <property type="protein sequence ID" value="OIR17201.1"/>
    <property type="molecule type" value="Genomic_DNA"/>
</dbReference>
<evidence type="ECO:0000256" key="1">
    <source>
        <dbReference type="SAM" id="Phobius"/>
    </source>
</evidence>
<comment type="caution">
    <text evidence="2">The sequence shown here is derived from an EMBL/GenBank/DDBJ whole genome shotgun (WGS) entry which is preliminary data.</text>
</comment>
<dbReference type="InterPro" id="IPR009883">
    <property type="entry name" value="YgfX"/>
</dbReference>